<evidence type="ECO:0000313" key="2">
    <source>
        <dbReference type="EMBL" id="ETR68605.1"/>
    </source>
</evidence>
<proteinExistence type="predicted"/>
<evidence type="ECO:0000313" key="3">
    <source>
        <dbReference type="Proteomes" id="UP000189670"/>
    </source>
</evidence>
<accession>A0A1V1P1I7</accession>
<reference evidence="3" key="1">
    <citation type="submission" date="2012-11" db="EMBL/GenBank/DDBJ databases">
        <authorList>
            <person name="Lucero-Rivera Y.E."/>
            <person name="Tovar-Ramirez D."/>
        </authorList>
    </citation>
    <scope>NUCLEOTIDE SEQUENCE [LARGE SCALE GENOMIC DNA]</scope>
    <source>
        <strain evidence="3">Araruama</strain>
    </source>
</reference>
<protein>
    <recommendedName>
        <fullName evidence="1">AAA domain-containing protein</fullName>
    </recommendedName>
</protein>
<dbReference type="AlphaFoldDB" id="A0A1V1P1I7"/>
<dbReference type="EMBL" id="ATBP01000894">
    <property type="protein sequence ID" value="ETR68605.1"/>
    <property type="molecule type" value="Genomic_DNA"/>
</dbReference>
<dbReference type="Pfam" id="PF13173">
    <property type="entry name" value="AAA_14"/>
    <property type="match status" value="1"/>
</dbReference>
<dbReference type="PANTHER" id="PTHR33295">
    <property type="entry name" value="ATPASE"/>
    <property type="match status" value="1"/>
</dbReference>
<name>A0A1V1P1I7_9BACT</name>
<gene>
    <name evidence="2" type="ORF">OMM_10355</name>
</gene>
<organism evidence="2 3">
    <name type="scientific">Candidatus Magnetoglobus multicellularis str. Araruama</name>
    <dbReference type="NCBI Taxonomy" id="890399"/>
    <lineage>
        <taxon>Bacteria</taxon>
        <taxon>Pseudomonadati</taxon>
        <taxon>Thermodesulfobacteriota</taxon>
        <taxon>Desulfobacteria</taxon>
        <taxon>Desulfobacterales</taxon>
        <taxon>Desulfobacteraceae</taxon>
        <taxon>Candidatus Magnetoglobus</taxon>
    </lineage>
</organism>
<sequence>MKIAIQNQIIDSINRVLPEVVERDVAIPNIPNKTHSIIGMRRTGKTYFMFQKIQDYLKQGVDRSRLVYLNFEDERLIDMTVNDLHWIIDEYYALYPENRSQPVFFFWMKFK</sequence>
<dbReference type="Proteomes" id="UP000189670">
    <property type="component" value="Unassembled WGS sequence"/>
</dbReference>
<comment type="caution">
    <text evidence="2">The sequence shown here is derived from an EMBL/GenBank/DDBJ whole genome shotgun (WGS) entry which is preliminary data.</text>
</comment>
<evidence type="ECO:0000259" key="1">
    <source>
        <dbReference type="Pfam" id="PF13173"/>
    </source>
</evidence>
<feature type="domain" description="AAA" evidence="1">
    <location>
        <begin position="33"/>
        <end position="99"/>
    </location>
</feature>
<dbReference type="PANTHER" id="PTHR33295:SF8">
    <property type="entry name" value="AAA+ ATPASE DOMAIN-CONTAINING PROTEIN"/>
    <property type="match status" value="1"/>
</dbReference>
<dbReference type="InterPro" id="IPR041682">
    <property type="entry name" value="AAA_14"/>
</dbReference>